<dbReference type="InterPro" id="IPR035897">
    <property type="entry name" value="Toll_tir_struct_dom_sf"/>
</dbReference>
<evidence type="ECO:0000259" key="1">
    <source>
        <dbReference type="Pfam" id="PF13676"/>
    </source>
</evidence>
<gene>
    <name evidence="2" type="ORF">FOT42_008710</name>
</gene>
<feature type="domain" description="TIR" evidence="1">
    <location>
        <begin position="50"/>
        <end position="133"/>
    </location>
</feature>
<dbReference type="Gene3D" id="3.40.50.10140">
    <property type="entry name" value="Toll/interleukin-1 receptor homology (TIR) domain"/>
    <property type="match status" value="1"/>
</dbReference>
<proteinExistence type="predicted"/>
<keyword evidence="3" id="KW-1185">Reference proteome</keyword>
<dbReference type="AlphaFoldDB" id="A0A5N5ITI3"/>
<reference evidence="2" key="1">
    <citation type="submission" date="2019-10" db="EMBL/GenBank/DDBJ databases">
        <title>Muricauda hadale sp. nov., a piezophilic bacterium isolated from hadopelagic water of the Mariana Trench.</title>
        <authorList>
            <person name="Wei Y."/>
        </authorList>
    </citation>
    <scope>NUCLEOTIDE SEQUENCE [LARGE SCALE GENOMIC DNA]</scope>
    <source>
        <strain evidence="2">MT-229</strain>
    </source>
</reference>
<dbReference type="Pfam" id="PF13676">
    <property type="entry name" value="TIR_2"/>
    <property type="match status" value="1"/>
</dbReference>
<evidence type="ECO:0000313" key="3">
    <source>
        <dbReference type="Proteomes" id="UP000319204"/>
    </source>
</evidence>
<keyword evidence="2" id="KW-0675">Receptor</keyword>
<sequence length="220" mass="25321">MILKMQFQGNTLYGLPKDANNMKKGYNKAILLENIKWILESSEIKKRPCVFISHKREDKAQCREIAKYLKQAEIDYYLDEEDSVLQSAASSNNPILITESIKKGIKESTHMLVVVSEKTYKSQWVPFEVGYGHSAILDYGLKEDEKPNRLKLAILTLKDISEKALPDYMQVGHIIRGTKSLNDYISKITNRLEKSLVNETRIFSASKMQHPLDNVLNWKL</sequence>
<dbReference type="SUPFAM" id="SSF52200">
    <property type="entry name" value="Toll/Interleukin receptor TIR domain"/>
    <property type="match status" value="1"/>
</dbReference>
<comment type="caution">
    <text evidence="2">The sequence shown here is derived from an EMBL/GenBank/DDBJ whole genome shotgun (WGS) entry which is preliminary data.</text>
</comment>
<name>A0A5N5ITI3_9FLAO</name>
<evidence type="ECO:0000313" key="2">
    <source>
        <dbReference type="EMBL" id="KAB5489513.1"/>
    </source>
</evidence>
<dbReference type="OrthoDB" id="9810385at2"/>
<dbReference type="GO" id="GO:0007165">
    <property type="term" value="P:signal transduction"/>
    <property type="evidence" value="ECO:0007669"/>
    <property type="project" value="InterPro"/>
</dbReference>
<dbReference type="EMBL" id="VNIK02000004">
    <property type="protein sequence ID" value="KAB5489513.1"/>
    <property type="molecule type" value="Genomic_DNA"/>
</dbReference>
<dbReference type="InterPro" id="IPR000157">
    <property type="entry name" value="TIR_dom"/>
</dbReference>
<dbReference type="Proteomes" id="UP000319204">
    <property type="component" value="Unassembled WGS sequence"/>
</dbReference>
<organism evidence="2 3">
    <name type="scientific">Flagellimonas hadalis</name>
    <dbReference type="NCBI Taxonomy" id="2597517"/>
    <lineage>
        <taxon>Bacteria</taxon>
        <taxon>Pseudomonadati</taxon>
        <taxon>Bacteroidota</taxon>
        <taxon>Flavobacteriia</taxon>
        <taxon>Flavobacteriales</taxon>
        <taxon>Flavobacteriaceae</taxon>
        <taxon>Flagellimonas</taxon>
    </lineage>
</organism>
<protein>
    <submittedName>
        <fullName evidence="2">Toll/interleukin-1 receptor domain-containing protein</fullName>
    </submittedName>
</protein>
<accession>A0A5N5ITI3</accession>